<feature type="binding site" evidence="7">
    <location>
        <position position="102"/>
    </location>
    <ligand>
        <name>Zn(2+)</name>
        <dbReference type="ChEBI" id="CHEBI:29105"/>
    </ligand>
</feature>
<dbReference type="InterPro" id="IPR036388">
    <property type="entry name" value="WH-like_DNA-bd_sf"/>
</dbReference>
<keyword evidence="5" id="KW-0238">DNA-binding</keyword>
<reference evidence="8 9" key="1">
    <citation type="journal article" date="2016" name="Nat. Commun.">
        <title>Thousands of microbial genomes shed light on interconnected biogeochemical processes in an aquifer system.</title>
        <authorList>
            <person name="Anantharaman K."/>
            <person name="Brown C.T."/>
            <person name="Hug L.A."/>
            <person name="Sharon I."/>
            <person name="Castelle C.J."/>
            <person name="Probst A.J."/>
            <person name="Thomas B.C."/>
            <person name="Singh A."/>
            <person name="Wilkins M.J."/>
            <person name="Karaoz U."/>
            <person name="Brodie E.L."/>
            <person name="Williams K.H."/>
            <person name="Hubbard S.S."/>
            <person name="Banfield J.F."/>
        </authorList>
    </citation>
    <scope>NUCLEOTIDE SEQUENCE [LARGE SCALE GENOMIC DNA]</scope>
</reference>
<dbReference type="PANTHER" id="PTHR33202:SF7">
    <property type="entry name" value="FERRIC UPTAKE REGULATION PROTEIN"/>
    <property type="match status" value="1"/>
</dbReference>
<dbReference type="GO" id="GO:1900376">
    <property type="term" value="P:regulation of secondary metabolite biosynthetic process"/>
    <property type="evidence" value="ECO:0007669"/>
    <property type="project" value="TreeGrafter"/>
</dbReference>
<dbReference type="GO" id="GO:0008270">
    <property type="term" value="F:zinc ion binding"/>
    <property type="evidence" value="ECO:0007669"/>
    <property type="project" value="TreeGrafter"/>
</dbReference>
<comment type="caution">
    <text evidence="8">The sequence shown here is derived from an EMBL/GenBank/DDBJ whole genome shotgun (WGS) entry which is preliminary data.</text>
</comment>
<protein>
    <recommendedName>
        <fullName evidence="10">Transcriptional repressor</fullName>
    </recommendedName>
</protein>
<dbReference type="PANTHER" id="PTHR33202">
    <property type="entry name" value="ZINC UPTAKE REGULATION PROTEIN"/>
    <property type="match status" value="1"/>
</dbReference>
<dbReference type="CDD" id="cd07153">
    <property type="entry name" value="Fur_like"/>
    <property type="match status" value="1"/>
</dbReference>
<keyword evidence="2" id="KW-0678">Repressor</keyword>
<comment type="cofactor">
    <cofactor evidence="7">
        <name>Zn(2+)</name>
        <dbReference type="ChEBI" id="CHEBI:29105"/>
    </cofactor>
    <text evidence="7">Binds 1 zinc ion per subunit.</text>
</comment>
<evidence type="ECO:0000256" key="6">
    <source>
        <dbReference type="ARBA" id="ARBA00023163"/>
    </source>
</evidence>
<dbReference type="EMBL" id="MFGW01000045">
    <property type="protein sequence ID" value="OGF67547.1"/>
    <property type="molecule type" value="Genomic_DNA"/>
</dbReference>
<proteinExistence type="inferred from homology"/>
<dbReference type="SUPFAM" id="SSF46785">
    <property type="entry name" value="Winged helix' DNA-binding domain"/>
    <property type="match status" value="1"/>
</dbReference>
<sequence>MKINDALKLETFLDKCKKAHLKITPQRIFIYKIVAQSRQHPDTTEVYETVRKEFPNISFDTVHRTLLTFSDCNLINTVEGFGNTKRFDPNMNNHHHLHCEKCGKIIDFTHEAYDRLHAPVGLTCNFKVTKKRVIICGICKDCQRNIKKT</sequence>
<dbReference type="Proteomes" id="UP000178943">
    <property type="component" value="Unassembled WGS sequence"/>
</dbReference>
<comment type="similarity">
    <text evidence="1">Belongs to the Fur family.</text>
</comment>
<gene>
    <name evidence="8" type="ORF">A2Y62_15745</name>
</gene>
<dbReference type="InterPro" id="IPR002481">
    <property type="entry name" value="FUR"/>
</dbReference>
<dbReference type="InterPro" id="IPR036390">
    <property type="entry name" value="WH_DNA-bd_sf"/>
</dbReference>
<feature type="binding site" evidence="7">
    <location>
        <position position="139"/>
    </location>
    <ligand>
        <name>Zn(2+)</name>
        <dbReference type="ChEBI" id="CHEBI:29105"/>
    </ligand>
</feature>
<dbReference type="GO" id="GO:0000976">
    <property type="term" value="F:transcription cis-regulatory region binding"/>
    <property type="evidence" value="ECO:0007669"/>
    <property type="project" value="TreeGrafter"/>
</dbReference>
<keyword evidence="3 7" id="KW-0862">Zinc</keyword>
<evidence type="ECO:0000256" key="2">
    <source>
        <dbReference type="ARBA" id="ARBA00022491"/>
    </source>
</evidence>
<dbReference type="GO" id="GO:0003700">
    <property type="term" value="F:DNA-binding transcription factor activity"/>
    <property type="evidence" value="ECO:0007669"/>
    <property type="project" value="InterPro"/>
</dbReference>
<dbReference type="Gene3D" id="1.10.10.10">
    <property type="entry name" value="Winged helix-like DNA-binding domain superfamily/Winged helix DNA-binding domain"/>
    <property type="match status" value="1"/>
</dbReference>
<accession>A0A1F5VWB4</accession>
<evidence type="ECO:0000256" key="7">
    <source>
        <dbReference type="PIRSR" id="PIRSR602481-1"/>
    </source>
</evidence>
<evidence type="ECO:0000313" key="8">
    <source>
        <dbReference type="EMBL" id="OGF67547.1"/>
    </source>
</evidence>
<feature type="binding site" evidence="7">
    <location>
        <position position="99"/>
    </location>
    <ligand>
        <name>Zn(2+)</name>
        <dbReference type="ChEBI" id="CHEBI:29105"/>
    </ligand>
</feature>
<dbReference type="InterPro" id="IPR043135">
    <property type="entry name" value="Fur_C"/>
</dbReference>
<keyword evidence="7" id="KW-0479">Metal-binding</keyword>
<evidence type="ECO:0000256" key="5">
    <source>
        <dbReference type="ARBA" id="ARBA00023125"/>
    </source>
</evidence>
<evidence type="ECO:0000313" key="9">
    <source>
        <dbReference type="Proteomes" id="UP000178943"/>
    </source>
</evidence>
<dbReference type="Gene3D" id="3.30.1490.190">
    <property type="match status" value="1"/>
</dbReference>
<dbReference type="Pfam" id="PF01475">
    <property type="entry name" value="FUR"/>
    <property type="match status" value="1"/>
</dbReference>
<keyword evidence="6" id="KW-0804">Transcription</keyword>
<evidence type="ECO:0000256" key="1">
    <source>
        <dbReference type="ARBA" id="ARBA00007957"/>
    </source>
</evidence>
<dbReference type="GO" id="GO:0045892">
    <property type="term" value="P:negative regulation of DNA-templated transcription"/>
    <property type="evidence" value="ECO:0007669"/>
    <property type="project" value="TreeGrafter"/>
</dbReference>
<evidence type="ECO:0000256" key="4">
    <source>
        <dbReference type="ARBA" id="ARBA00023015"/>
    </source>
</evidence>
<dbReference type="AlphaFoldDB" id="A0A1F5VWB4"/>
<evidence type="ECO:0008006" key="10">
    <source>
        <dbReference type="Google" id="ProtNLM"/>
    </source>
</evidence>
<evidence type="ECO:0000256" key="3">
    <source>
        <dbReference type="ARBA" id="ARBA00022833"/>
    </source>
</evidence>
<name>A0A1F5VWB4_9BACT</name>
<organism evidence="8 9">
    <name type="scientific">Candidatus Fischerbacteria bacterium RBG_13_37_8</name>
    <dbReference type="NCBI Taxonomy" id="1817863"/>
    <lineage>
        <taxon>Bacteria</taxon>
        <taxon>Candidatus Fischeribacteriota</taxon>
    </lineage>
</organism>
<feature type="binding site" evidence="7">
    <location>
        <position position="142"/>
    </location>
    <ligand>
        <name>Zn(2+)</name>
        <dbReference type="ChEBI" id="CHEBI:29105"/>
    </ligand>
</feature>
<dbReference type="STRING" id="1817863.A2Y62_15745"/>
<keyword evidence="4" id="KW-0805">Transcription regulation</keyword>